<keyword evidence="1" id="KW-0175">Coiled coil</keyword>
<dbReference type="Proteomes" id="UP001293593">
    <property type="component" value="Unassembled WGS sequence"/>
</dbReference>
<feature type="region of interest" description="Disordered" evidence="2">
    <location>
        <begin position="431"/>
        <end position="466"/>
    </location>
</feature>
<dbReference type="EMBL" id="JAWXYG010000001">
    <property type="protein sequence ID" value="KAK4284503.1"/>
    <property type="molecule type" value="Genomic_DNA"/>
</dbReference>
<sequence length="813" mass="92458">MDLGCFDLGCVSPSENQRSDPEATRNSRSKEEDSCKSVSANSKIGKNKQSKEASQSISSALNKFSSQIKKPPRRKTSPVNWFPRNKVDSYLKRKIKMLQEVAGMNLTLDQTLGTSHPHYSKVLKEKMAAKEAAHKAMEARRAALVEASWCRILRAARIPSEDAEDQLSKAEKNAIEAFEAAQALGVIMYDMPNCPRKHCQIETSTVTSEGSSTHTVTASFETEFEVDKEVAAAVKTAFIRLANCPSFKKDEFRELLRKISQNPDTDDLSQDLHDLSSEYESESGSEHDLVPQNSDFSSQDLDSNVPVQGISQRKCRRRQSMDKINRIKLVDMMIERLKCLQEDELSSLATIVATCGLNSVLAEAQNIRQGSATDHNSSSSINFPARRMSTLGSRKSDFAMDGQMRNKQVESELPSLDKFLVKRLTKLEREVQEAKNSRKSETETDRDGPRKSVDGTPSEVTPDLGNILEKNYSKFEKDINEARNKSQQEISMPKRQKDNAEVPSLDKFLVKHVSRLEREVQEAKSRKINETKSLKKKADIFGINSHSCSVESLEEKENLDVNNRLSSETEQNGCELNADTSSFDAVNNEIEDNKDSLGDNILIKPVHRLEKEKIQAMSLRGHDENYRQRKNQGVASATDCESLDKILVKHVSRLEKEKMRLKLEEDRFEVKRKQRNTHLETNEEGSLDQILIKHKSRLEMEKMRLKPEEEMLVKRSQRRNHLVQTNEEGSLDQILVKHKSRLEREKMVASQQQENNVSYSMARRKERERELQEAWGGLSLGNSMKPSLSKLEREKAAWIKAEEEARRQAMKAI</sequence>
<comment type="caution">
    <text evidence="3">The sequence shown here is derived from an EMBL/GenBank/DDBJ whole genome shotgun (WGS) entry which is preliminary data.</text>
</comment>
<feature type="compositionally biased region" description="Polar residues" evidence="2">
    <location>
        <begin position="291"/>
        <end position="303"/>
    </location>
</feature>
<evidence type="ECO:0000256" key="1">
    <source>
        <dbReference type="SAM" id="Coils"/>
    </source>
</evidence>
<feature type="region of interest" description="Disordered" evidence="2">
    <location>
        <begin position="1"/>
        <end position="81"/>
    </location>
</feature>
<protein>
    <submittedName>
        <fullName evidence="3">Uncharacterized protein</fullName>
    </submittedName>
</protein>
<evidence type="ECO:0000313" key="4">
    <source>
        <dbReference type="Proteomes" id="UP001293593"/>
    </source>
</evidence>
<feature type="region of interest" description="Disordered" evidence="2">
    <location>
        <begin position="481"/>
        <end position="503"/>
    </location>
</feature>
<dbReference type="AlphaFoldDB" id="A0AAE1N741"/>
<feature type="compositionally biased region" description="Basic and acidic residues" evidence="2">
    <location>
        <begin position="431"/>
        <end position="453"/>
    </location>
</feature>
<keyword evidence="4" id="KW-1185">Reference proteome</keyword>
<organism evidence="3 4">
    <name type="scientific">Acacia crassicarpa</name>
    <name type="common">northern wattle</name>
    <dbReference type="NCBI Taxonomy" id="499986"/>
    <lineage>
        <taxon>Eukaryota</taxon>
        <taxon>Viridiplantae</taxon>
        <taxon>Streptophyta</taxon>
        <taxon>Embryophyta</taxon>
        <taxon>Tracheophyta</taxon>
        <taxon>Spermatophyta</taxon>
        <taxon>Magnoliopsida</taxon>
        <taxon>eudicotyledons</taxon>
        <taxon>Gunneridae</taxon>
        <taxon>Pentapetalae</taxon>
        <taxon>rosids</taxon>
        <taxon>fabids</taxon>
        <taxon>Fabales</taxon>
        <taxon>Fabaceae</taxon>
        <taxon>Caesalpinioideae</taxon>
        <taxon>mimosoid clade</taxon>
        <taxon>Acacieae</taxon>
        <taxon>Acacia</taxon>
    </lineage>
</organism>
<name>A0AAE1N741_9FABA</name>
<feature type="region of interest" description="Disordered" evidence="2">
    <location>
        <begin position="276"/>
        <end position="303"/>
    </location>
</feature>
<evidence type="ECO:0000256" key="2">
    <source>
        <dbReference type="SAM" id="MobiDB-lite"/>
    </source>
</evidence>
<reference evidence="3" key="1">
    <citation type="submission" date="2023-10" db="EMBL/GenBank/DDBJ databases">
        <title>Chromosome-level genome of the transformable northern wattle, Acacia crassicarpa.</title>
        <authorList>
            <person name="Massaro I."/>
            <person name="Sinha N.R."/>
            <person name="Poethig S."/>
            <person name="Leichty A.R."/>
        </authorList>
    </citation>
    <scope>NUCLEOTIDE SEQUENCE</scope>
    <source>
        <strain evidence="3">Acra3RX</strain>
        <tissue evidence="3">Leaf</tissue>
    </source>
</reference>
<dbReference type="PANTHER" id="PTHR36325">
    <property type="entry name" value="MYOSIN-2 HEAVY CHAIN-LIKE PROTEIN"/>
    <property type="match status" value="1"/>
</dbReference>
<feature type="compositionally biased region" description="Polar residues" evidence="2">
    <location>
        <begin position="52"/>
        <end position="68"/>
    </location>
</feature>
<dbReference type="PANTHER" id="PTHR36325:SF1">
    <property type="entry name" value="MYOSIN-2 HEAVY CHAIN-LIKE PROTEIN"/>
    <property type="match status" value="1"/>
</dbReference>
<accession>A0AAE1N741</accession>
<feature type="coiled-coil region" evidence="1">
    <location>
        <begin position="120"/>
        <end position="180"/>
    </location>
</feature>
<proteinExistence type="predicted"/>
<evidence type="ECO:0000313" key="3">
    <source>
        <dbReference type="EMBL" id="KAK4284503.1"/>
    </source>
</evidence>
<gene>
    <name evidence="3" type="ORF">QN277_001327</name>
</gene>
<feature type="compositionally biased region" description="Basic and acidic residues" evidence="2">
    <location>
        <begin position="17"/>
        <end position="35"/>
    </location>
</feature>